<gene>
    <name evidence="1" type="ORF">L227DRAFT_440084</name>
</gene>
<organism evidence="1 2">
    <name type="scientific">Lentinus tigrinus ALCF2SS1-6</name>
    <dbReference type="NCBI Taxonomy" id="1328759"/>
    <lineage>
        <taxon>Eukaryota</taxon>
        <taxon>Fungi</taxon>
        <taxon>Dikarya</taxon>
        <taxon>Basidiomycota</taxon>
        <taxon>Agaricomycotina</taxon>
        <taxon>Agaricomycetes</taxon>
        <taxon>Polyporales</taxon>
        <taxon>Polyporaceae</taxon>
        <taxon>Lentinus</taxon>
    </lineage>
</organism>
<protein>
    <submittedName>
        <fullName evidence="1">Uncharacterized protein</fullName>
    </submittedName>
</protein>
<keyword evidence="2" id="KW-1185">Reference proteome</keyword>
<reference evidence="1" key="1">
    <citation type="journal article" date="2018" name="Genome Biol. Evol.">
        <title>Genomics and development of Lentinus tigrinus, a white-rot wood-decaying mushroom with dimorphic fruiting bodies.</title>
        <authorList>
            <person name="Wu B."/>
            <person name="Xu Z."/>
            <person name="Knudson A."/>
            <person name="Carlson A."/>
            <person name="Chen N."/>
            <person name="Kovaka S."/>
            <person name="LaButti K."/>
            <person name="Lipzen A."/>
            <person name="Pennachio C."/>
            <person name="Riley R."/>
            <person name="Schakwitz W."/>
            <person name="Umezawa K."/>
            <person name="Ohm R.A."/>
            <person name="Grigoriev I.V."/>
            <person name="Nagy L.G."/>
            <person name="Gibbons J."/>
            <person name="Hibbett D."/>
        </authorList>
    </citation>
    <scope>NUCLEOTIDE SEQUENCE [LARGE SCALE GENOMIC DNA]</scope>
    <source>
        <strain evidence="1">ALCF2SS1-6</strain>
    </source>
</reference>
<dbReference type="AlphaFoldDB" id="A0A5C2RM89"/>
<name>A0A5C2RM89_9APHY</name>
<accession>A0A5C2RM89</accession>
<proteinExistence type="predicted"/>
<evidence type="ECO:0000313" key="2">
    <source>
        <dbReference type="Proteomes" id="UP000313359"/>
    </source>
</evidence>
<sequence>MDRQTAFMLAHGVLRIDLGLRYPVLVLEVTNSKLSRSKSNYSTVGQNPALFEHVSWADDHARATGFESLRMVLIRVVDWSACISVQDCGVCIQR</sequence>
<dbReference type="Proteomes" id="UP000313359">
    <property type="component" value="Unassembled WGS sequence"/>
</dbReference>
<evidence type="ECO:0000313" key="1">
    <source>
        <dbReference type="EMBL" id="RPD52748.1"/>
    </source>
</evidence>
<dbReference type="EMBL" id="ML122341">
    <property type="protein sequence ID" value="RPD52748.1"/>
    <property type="molecule type" value="Genomic_DNA"/>
</dbReference>